<gene>
    <name evidence="2" type="ORF">EAE97_004557</name>
</gene>
<feature type="compositionally biased region" description="Polar residues" evidence="1">
    <location>
        <begin position="27"/>
        <end position="43"/>
    </location>
</feature>
<name>A0A9P5IU98_9HELO</name>
<evidence type="ECO:0000313" key="3">
    <source>
        <dbReference type="Proteomes" id="UP000710849"/>
    </source>
</evidence>
<dbReference type="AlphaFoldDB" id="A0A9P5IU98"/>
<proteinExistence type="predicted"/>
<reference evidence="2 3" key="1">
    <citation type="journal article" date="2020" name="Genome Biol. Evol.">
        <title>Comparative genomics of Sclerotiniaceae.</title>
        <authorList>
            <person name="Valero Jimenez C.A."/>
            <person name="Steentjes M."/>
            <person name="Scholten O.E."/>
            <person name="Van Kan J.A.L."/>
        </authorList>
    </citation>
    <scope>NUCLEOTIDE SEQUENCE [LARGE SCALE GENOMIC DNA]</scope>
    <source>
        <strain evidence="2 3">MUCL 94</strain>
    </source>
</reference>
<feature type="region of interest" description="Disordered" evidence="1">
    <location>
        <begin position="1"/>
        <end position="50"/>
    </location>
</feature>
<accession>A0A9P5IU98</accession>
<dbReference type="Proteomes" id="UP000710849">
    <property type="component" value="Unassembled WGS sequence"/>
</dbReference>
<feature type="compositionally biased region" description="Basic and acidic residues" evidence="1">
    <location>
        <begin position="7"/>
        <end position="26"/>
    </location>
</feature>
<dbReference type="RefSeq" id="XP_038734513.1">
    <property type="nucleotide sequence ID" value="XM_038875069.1"/>
</dbReference>
<dbReference type="EMBL" id="RCSW01000007">
    <property type="protein sequence ID" value="KAF7947308.1"/>
    <property type="molecule type" value="Genomic_DNA"/>
</dbReference>
<keyword evidence="3" id="KW-1185">Reference proteome</keyword>
<evidence type="ECO:0000256" key="1">
    <source>
        <dbReference type="SAM" id="MobiDB-lite"/>
    </source>
</evidence>
<sequence length="79" mass="9287">MVRYSGRHSEGKSREDGESIPQRRDATPSNSSRKIKDNNSFGNNRPGKYWDGKEWILDPNLVKRIENFMITWRLPPRVN</sequence>
<protein>
    <submittedName>
        <fullName evidence="2">Uncharacterized protein</fullName>
    </submittedName>
</protein>
<evidence type="ECO:0000313" key="2">
    <source>
        <dbReference type="EMBL" id="KAF7947308.1"/>
    </source>
</evidence>
<comment type="caution">
    <text evidence="2">The sequence shown here is derived from an EMBL/GenBank/DDBJ whole genome shotgun (WGS) entry which is preliminary data.</text>
</comment>
<organism evidence="2 3">
    <name type="scientific">Botrytis byssoidea</name>
    <dbReference type="NCBI Taxonomy" id="139641"/>
    <lineage>
        <taxon>Eukaryota</taxon>
        <taxon>Fungi</taxon>
        <taxon>Dikarya</taxon>
        <taxon>Ascomycota</taxon>
        <taxon>Pezizomycotina</taxon>
        <taxon>Leotiomycetes</taxon>
        <taxon>Helotiales</taxon>
        <taxon>Sclerotiniaceae</taxon>
        <taxon>Botrytis</taxon>
    </lineage>
</organism>
<dbReference type="GeneID" id="62148146"/>